<keyword evidence="5" id="KW-1185">Reference proteome</keyword>
<dbReference type="EMBL" id="AP022560">
    <property type="protein sequence ID" value="BBX02536.1"/>
    <property type="molecule type" value="Genomic_DNA"/>
</dbReference>
<evidence type="ECO:0000256" key="1">
    <source>
        <dbReference type="ARBA" id="ARBA00022857"/>
    </source>
</evidence>
<dbReference type="RefSeq" id="WP_083151455.1">
    <property type="nucleotide sequence ID" value="NZ_AP022560.1"/>
</dbReference>
<sequence>MKAVGFHRFGGPEVLEVLDLPEPHAGRGEVRIKVTAAGVNPSDTVSRSGQAKALMQKADPNLQYPPGPYVVGWDAAGVIDEIGEDTPDDLAIGDHVMAVTLPVGTGGAYVEYLVVSANSVVHTPAGWDDVAASTLPLNGLTARRALDLMALPPGSTVAITGAAGAFGGYAIELAKADGLRVIADASEADSVLVTKLGADVVVPRGDDVARSIREAVPDGVHGLADGALLDDKVTAAVRDGGRIATLRSFTGGHQREITWHPVHVMDYLRARTELDRLRQQAEDGLLTARIADVLPIENASEAHRRLEAGGVRGRLVLAL</sequence>
<dbReference type="InterPro" id="IPR011032">
    <property type="entry name" value="GroES-like_sf"/>
</dbReference>
<dbReference type="Proteomes" id="UP000466681">
    <property type="component" value="Chromosome"/>
</dbReference>
<dbReference type="Pfam" id="PF13602">
    <property type="entry name" value="ADH_zinc_N_2"/>
    <property type="match status" value="1"/>
</dbReference>
<evidence type="ECO:0000256" key="2">
    <source>
        <dbReference type="ARBA" id="ARBA00023002"/>
    </source>
</evidence>
<keyword evidence="2" id="KW-0560">Oxidoreductase</keyword>
<dbReference type="InterPro" id="IPR013154">
    <property type="entry name" value="ADH-like_N"/>
</dbReference>
<dbReference type="GO" id="GO:0016651">
    <property type="term" value="F:oxidoreductase activity, acting on NAD(P)H"/>
    <property type="evidence" value="ECO:0007669"/>
    <property type="project" value="TreeGrafter"/>
</dbReference>
<evidence type="ECO:0000259" key="3">
    <source>
        <dbReference type="SMART" id="SM00829"/>
    </source>
</evidence>
<name>A0AAD1M7J6_9MYCO</name>
<organism evidence="4 5">
    <name type="scientific">Mycolicibacterium moriokaense</name>
    <dbReference type="NCBI Taxonomy" id="39691"/>
    <lineage>
        <taxon>Bacteria</taxon>
        <taxon>Bacillati</taxon>
        <taxon>Actinomycetota</taxon>
        <taxon>Actinomycetes</taxon>
        <taxon>Mycobacteriales</taxon>
        <taxon>Mycobacteriaceae</taxon>
        <taxon>Mycolicibacterium</taxon>
    </lineage>
</organism>
<dbReference type="GO" id="GO:0070402">
    <property type="term" value="F:NADPH binding"/>
    <property type="evidence" value="ECO:0007669"/>
    <property type="project" value="TreeGrafter"/>
</dbReference>
<dbReference type="AlphaFoldDB" id="A0AAD1M7J6"/>
<evidence type="ECO:0000313" key="4">
    <source>
        <dbReference type="EMBL" id="BBX02536.1"/>
    </source>
</evidence>
<dbReference type="InterPro" id="IPR020843">
    <property type="entry name" value="ER"/>
</dbReference>
<dbReference type="InterPro" id="IPR036291">
    <property type="entry name" value="NAD(P)-bd_dom_sf"/>
</dbReference>
<evidence type="ECO:0000313" key="5">
    <source>
        <dbReference type="Proteomes" id="UP000466681"/>
    </source>
</evidence>
<gene>
    <name evidence="4" type="ORF">MMOR_34720</name>
</gene>
<dbReference type="SMART" id="SM00829">
    <property type="entry name" value="PKS_ER"/>
    <property type="match status" value="1"/>
</dbReference>
<dbReference type="SUPFAM" id="SSF51735">
    <property type="entry name" value="NAD(P)-binding Rossmann-fold domains"/>
    <property type="match status" value="1"/>
</dbReference>
<feature type="domain" description="Enoyl reductase (ER)" evidence="3">
    <location>
        <begin position="10"/>
        <end position="317"/>
    </location>
</feature>
<dbReference type="PANTHER" id="PTHR48106">
    <property type="entry name" value="QUINONE OXIDOREDUCTASE PIG3-RELATED"/>
    <property type="match status" value="1"/>
</dbReference>
<dbReference type="Gene3D" id="3.90.180.10">
    <property type="entry name" value="Medium-chain alcohol dehydrogenases, catalytic domain"/>
    <property type="match status" value="1"/>
</dbReference>
<proteinExistence type="predicted"/>
<keyword evidence="1" id="KW-0521">NADP</keyword>
<protein>
    <submittedName>
        <fullName evidence="4">Zinc-binding alcohol dehydrogenase</fullName>
    </submittedName>
</protein>
<dbReference type="KEGG" id="mmor:MMOR_34720"/>
<dbReference type="CDD" id="cd05289">
    <property type="entry name" value="MDR_like_2"/>
    <property type="match status" value="1"/>
</dbReference>
<dbReference type="Gene3D" id="3.40.50.720">
    <property type="entry name" value="NAD(P)-binding Rossmann-like Domain"/>
    <property type="match status" value="1"/>
</dbReference>
<dbReference type="Pfam" id="PF08240">
    <property type="entry name" value="ADH_N"/>
    <property type="match status" value="1"/>
</dbReference>
<dbReference type="SUPFAM" id="SSF50129">
    <property type="entry name" value="GroES-like"/>
    <property type="match status" value="1"/>
</dbReference>
<reference evidence="4 5" key="1">
    <citation type="journal article" date="2019" name="Emerg. Microbes Infect.">
        <title>Comprehensive subspecies identification of 175 nontuberculous mycobacteria species based on 7547 genomic profiles.</title>
        <authorList>
            <person name="Matsumoto Y."/>
            <person name="Kinjo T."/>
            <person name="Motooka D."/>
            <person name="Nabeya D."/>
            <person name="Jung N."/>
            <person name="Uechi K."/>
            <person name="Horii T."/>
            <person name="Iida T."/>
            <person name="Fujita J."/>
            <person name="Nakamura S."/>
        </authorList>
    </citation>
    <scope>NUCLEOTIDE SEQUENCE [LARGE SCALE GENOMIC DNA]</scope>
    <source>
        <strain evidence="4 5">JCM 6375</strain>
    </source>
</reference>
<accession>A0AAD1M7J6</accession>